<dbReference type="RefSeq" id="WP_066404874.1">
    <property type="nucleotide sequence ID" value="NZ_CP011390.1"/>
</dbReference>
<dbReference type="Proteomes" id="UP000077177">
    <property type="component" value="Chromosome"/>
</dbReference>
<dbReference type="AlphaFoldDB" id="A0A172TWA8"/>
<accession>A0A172TWA8</accession>
<dbReference type="STRING" id="1492898.SY85_12285"/>
<evidence type="ECO:0000313" key="1">
    <source>
        <dbReference type="EMBL" id="ANE51164.1"/>
    </source>
</evidence>
<proteinExistence type="predicted"/>
<reference evidence="2" key="1">
    <citation type="submission" date="2015-01" db="EMBL/GenBank/DDBJ databases">
        <title>Flavisolibacter sp./LCS9/ whole genome sequencing.</title>
        <authorList>
            <person name="Kim M.K."/>
            <person name="Srinivasan S."/>
            <person name="Lee J.-J."/>
        </authorList>
    </citation>
    <scope>NUCLEOTIDE SEQUENCE [LARGE SCALE GENOMIC DNA]</scope>
    <source>
        <strain evidence="2">LCS9</strain>
    </source>
</reference>
<dbReference type="KEGG" id="fla:SY85_12285"/>
<dbReference type="EMBL" id="CP011390">
    <property type="protein sequence ID" value="ANE51164.1"/>
    <property type="molecule type" value="Genomic_DNA"/>
</dbReference>
<organism evidence="1 2">
    <name type="scientific">Flavisolibacter tropicus</name>
    <dbReference type="NCBI Taxonomy" id="1492898"/>
    <lineage>
        <taxon>Bacteria</taxon>
        <taxon>Pseudomonadati</taxon>
        <taxon>Bacteroidota</taxon>
        <taxon>Chitinophagia</taxon>
        <taxon>Chitinophagales</taxon>
        <taxon>Chitinophagaceae</taxon>
        <taxon>Flavisolibacter</taxon>
    </lineage>
</organism>
<keyword evidence="2" id="KW-1185">Reference proteome</keyword>
<sequence>MRKALPNRLPLLLLVSLGLLSATLFISSRPSDTNCINTVKCTKKIEKQTIKDGGELLWESLSRQFVASIGPQ</sequence>
<name>A0A172TWA8_9BACT</name>
<protein>
    <submittedName>
        <fullName evidence="1">Uncharacterized protein</fullName>
    </submittedName>
</protein>
<gene>
    <name evidence="1" type="ORF">SY85_12285</name>
</gene>
<reference evidence="1 2" key="2">
    <citation type="journal article" date="2016" name="Int. J. Syst. Evol. Microbiol.">
        <title>Flavisolibacter tropicus sp. nov., isolated from tropical soil.</title>
        <authorList>
            <person name="Lee J.J."/>
            <person name="Kang M.S."/>
            <person name="Kim G.S."/>
            <person name="Lee C.S."/>
            <person name="Lim S."/>
            <person name="Lee J."/>
            <person name="Roh S.H."/>
            <person name="Kang H."/>
            <person name="Ha J.M."/>
            <person name="Bae S."/>
            <person name="Jung H.Y."/>
            <person name="Kim M.K."/>
        </authorList>
    </citation>
    <scope>NUCLEOTIDE SEQUENCE [LARGE SCALE GENOMIC DNA]</scope>
    <source>
        <strain evidence="1 2">LCS9</strain>
    </source>
</reference>
<evidence type="ECO:0000313" key="2">
    <source>
        <dbReference type="Proteomes" id="UP000077177"/>
    </source>
</evidence>